<evidence type="ECO:0000313" key="3">
    <source>
        <dbReference type="EMBL" id="KAF9447923.1"/>
    </source>
</evidence>
<dbReference type="AlphaFoldDB" id="A0A9P6C450"/>
<name>A0A9P6C450_9AGAR</name>
<feature type="compositionally biased region" description="Basic and acidic residues" evidence="1">
    <location>
        <begin position="172"/>
        <end position="184"/>
    </location>
</feature>
<evidence type="ECO:0000256" key="2">
    <source>
        <dbReference type="SAM" id="SignalP"/>
    </source>
</evidence>
<feature type="chain" id="PRO_5040119355" description="Vitamin K epoxide reductase domain-containing protein" evidence="2">
    <location>
        <begin position="23"/>
        <end position="218"/>
    </location>
</feature>
<comment type="caution">
    <text evidence="3">The sequence shown here is derived from an EMBL/GenBank/DDBJ whole genome shotgun (WGS) entry which is preliminary data.</text>
</comment>
<feature type="region of interest" description="Disordered" evidence="1">
    <location>
        <begin position="172"/>
        <end position="218"/>
    </location>
</feature>
<dbReference type="EMBL" id="MU151180">
    <property type="protein sequence ID" value="KAF9447923.1"/>
    <property type="molecule type" value="Genomic_DNA"/>
</dbReference>
<organism evidence="3 4">
    <name type="scientific">Macrolepiota fuliginosa MF-IS2</name>
    <dbReference type="NCBI Taxonomy" id="1400762"/>
    <lineage>
        <taxon>Eukaryota</taxon>
        <taxon>Fungi</taxon>
        <taxon>Dikarya</taxon>
        <taxon>Basidiomycota</taxon>
        <taxon>Agaricomycotina</taxon>
        <taxon>Agaricomycetes</taxon>
        <taxon>Agaricomycetidae</taxon>
        <taxon>Agaricales</taxon>
        <taxon>Agaricineae</taxon>
        <taxon>Agaricaceae</taxon>
        <taxon>Macrolepiota</taxon>
    </lineage>
</organism>
<evidence type="ECO:0008006" key="5">
    <source>
        <dbReference type="Google" id="ProtNLM"/>
    </source>
</evidence>
<keyword evidence="4" id="KW-1185">Reference proteome</keyword>
<evidence type="ECO:0000313" key="4">
    <source>
        <dbReference type="Proteomes" id="UP000807342"/>
    </source>
</evidence>
<proteinExistence type="predicted"/>
<evidence type="ECO:0000256" key="1">
    <source>
        <dbReference type="SAM" id="MobiDB-lite"/>
    </source>
</evidence>
<reference evidence="3" key="1">
    <citation type="submission" date="2020-11" db="EMBL/GenBank/DDBJ databases">
        <authorList>
            <consortium name="DOE Joint Genome Institute"/>
            <person name="Ahrendt S."/>
            <person name="Riley R."/>
            <person name="Andreopoulos W."/>
            <person name="Labutti K."/>
            <person name="Pangilinan J."/>
            <person name="Ruiz-Duenas F.J."/>
            <person name="Barrasa J.M."/>
            <person name="Sanchez-Garcia M."/>
            <person name="Camarero S."/>
            <person name="Miyauchi S."/>
            <person name="Serrano A."/>
            <person name="Linde D."/>
            <person name="Babiker R."/>
            <person name="Drula E."/>
            <person name="Ayuso-Fernandez I."/>
            <person name="Pacheco R."/>
            <person name="Padilla G."/>
            <person name="Ferreira P."/>
            <person name="Barriuso J."/>
            <person name="Kellner H."/>
            <person name="Castanera R."/>
            <person name="Alfaro M."/>
            <person name="Ramirez L."/>
            <person name="Pisabarro A.G."/>
            <person name="Kuo A."/>
            <person name="Tritt A."/>
            <person name="Lipzen A."/>
            <person name="He G."/>
            <person name="Yan M."/>
            <person name="Ng V."/>
            <person name="Cullen D."/>
            <person name="Martin F."/>
            <person name="Rosso M.-N."/>
            <person name="Henrissat B."/>
            <person name="Hibbett D."/>
            <person name="Martinez A.T."/>
            <person name="Grigoriev I.V."/>
        </authorList>
    </citation>
    <scope>NUCLEOTIDE SEQUENCE</scope>
    <source>
        <strain evidence="3">MF-IS2</strain>
    </source>
</reference>
<accession>A0A9P6C450</accession>
<gene>
    <name evidence="3" type="ORF">P691DRAFT_781768</name>
</gene>
<feature type="signal peptide" evidence="2">
    <location>
        <begin position="1"/>
        <end position="22"/>
    </location>
</feature>
<feature type="compositionally biased region" description="Basic and acidic residues" evidence="1">
    <location>
        <begin position="200"/>
        <end position="218"/>
    </location>
</feature>
<protein>
    <recommendedName>
        <fullName evidence="5">Vitamin K epoxide reductase domain-containing protein</fullName>
    </recommendedName>
</protein>
<dbReference type="Proteomes" id="UP000807342">
    <property type="component" value="Unassembled WGS sequence"/>
</dbReference>
<keyword evidence="2" id="KW-0732">Signal</keyword>
<sequence>MSDVSAHLSLVLLLGTAVVALASTLQEHYPKAVQIEGRNCGLNSRCNLRPLLRATTRRQPDLLELVSLVAYSCTTAFFTPQNRTGAVKGGAGQKYRSTLWQSPTRVVIINGALGAYGPTSSAQGCSPRTGDAVAERYFAFAANLGPTAWTFVIAVPAFLHCWGASLAPALRSPEEGGRGLEWRRGVGAARATSAARPGRGRAESDWNDKLRKGLEWHE</sequence>